<keyword evidence="1" id="KW-1133">Transmembrane helix</keyword>
<evidence type="ECO:0000313" key="2">
    <source>
        <dbReference type="EMBL" id="AWT40923.1"/>
    </source>
</evidence>
<evidence type="ECO:0000313" key="3">
    <source>
        <dbReference type="Proteomes" id="UP000247634"/>
    </source>
</evidence>
<dbReference type="KEGG" id="sact:DMT42_00150"/>
<dbReference type="EMBL" id="CP029788">
    <property type="protein sequence ID" value="AWT40923.1"/>
    <property type="molecule type" value="Genomic_DNA"/>
</dbReference>
<protein>
    <submittedName>
        <fullName evidence="2">Uncharacterized protein</fullName>
    </submittedName>
</protein>
<keyword evidence="1" id="KW-0472">Membrane</keyword>
<dbReference type="AlphaFoldDB" id="A0A2U9NUI2"/>
<dbReference type="NCBIfam" id="NF041681">
    <property type="entry name" value="HGxxPAAW"/>
    <property type="match status" value="1"/>
</dbReference>
<gene>
    <name evidence="2" type="ORF">DMT42_00150</name>
</gene>
<keyword evidence="3" id="KW-1185">Reference proteome</keyword>
<reference evidence="2 3" key="1">
    <citation type="submission" date="2018-06" db="EMBL/GenBank/DDBJ databases">
        <title>The complete genome sequence of a nosiheptide producer Streptomyces actuosus ATCC 25421: deducing the ability of producing a new class III lantibiotics.</title>
        <authorList>
            <person name="Liu W."/>
            <person name="Sun F."/>
            <person name="Hu Y."/>
        </authorList>
    </citation>
    <scope>NUCLEOTIDE SEQUENCE [LARGE SCALE GENOMIC DNA]</scope>
    <source>
        <strain evidence="2 3">ATCC 25421</strain>
    </source>
</reference>
<feature type="transmembrane region" description="Helical" evidence="1">
    <location>
        <begin position="42"/>
        <end position="63"/>
    </location>
</feature>
<keyword evidence="1" id="KW-0812">Transmembrane</keyword>
<dbReference type="RefSeq" id="WP_110625859.1">
    <property type="nucleotide sequence ID" value="NZ_CP029788.1"/>
</dbReference>
<sequence>MFVHGDDAHDMGHTAAGWTGTAVATLGSSLCGLGLVTVSRPLLYAGAGVLLLALLVTWALHLAGWGKPSGPRPVEQWHWRVRDTGARAGHPGCLGCRLAGRSGARQTRPVAVRTPARAEVTTSASG</sequence>
<organism evidence="2 3">
    <name type="scientific">Streptomyces actuosus</name>
    <dbReference type="NCBI Taxonomy" id="1885"/>
    <lineage>
        <taxon>Bacteria</taxon>
        <taxon>Bacillati</taxon>
        <taxon>Actinomycetota</taxon>
        <taxon>Actinomycetes</taxon>
        <taxon>Kitasatosporales</taxon>
        <taxon>Streptomycetaceae</taxon>
        <taxon>Streptomyces</taxon>
    </lineage>
</organism>
<proteinExistence type="predicted"/>
<dbReference type="OrthoDB" id="3874017at2"/>
<evidence type="ECO:0000256" key="1">
    <source>
        <dbReference type="SAM" id="Phobius"/>
    </source>
</evidence>
<name>A0A2U9NUI2_STRAS</name>
<accession>A0A2U9NUI2</accession>
<dbReference type="Proteomes" id="UP000247634">
    <property type="component" value="Chromosome"/>
</dbReference>